<evidence type="ECO:0000256" key="4">
    <source>
        <dbReference type="SAM" id="MobiDB-lite"/>
    </source>
</evidence>
<reference evidence="6 7" key="1">
    <citation type="submission" date="2024-02" db="EMBL/GenBank/DDBJ databases">
        <authorList>
            <person name="Vignale AGUSTIN F."/>
            <person name="Sosa J E."/>
            <person name="Modenutti C."/>
        </authorList>
    </citation>
    <scope>NUCLEOTIDE SEQUENCE [LARGE SCALE GENOMIC DNA]</scope>
</reference>
<dbReference type="AlphaFoldDB" id="A0ABC8TNC3"/>
<dbReference type="FunFam" id="1.20.1280.170:FF:000003">
    <property type="entry name" value="Exocyst subunit Exo70 family protein"/>
    <property type="match status" value="1"/>
</dbReference>
<feature type="region of interest" description="Disordered" evidence="4">
    <location>
        <begin position="1"/>
        <end position="22"/>
    </location>
</feature>
<feature type="compositionally biased region" description="Low complexity" evidence="4">
    <location>
        <begin position="7"/>
        <end position="22"/>
    </location>
</feature>
<dbReference type="EMBL" id="CAUOFW020005314">
    <property type="protein sequence ID" value="CAK9169557.1"/>
    <property type="molecule type" value="Genomic_DNA"/>
</dbReference>
<comment type="function">
    <text evidence="3">Component of the exocyst complex.</text>
</comment>
<sequence>MRGVLFSSSRPSSPSHSFAPSSPLTPLHTFSASMMEENIENAESVIMKWDLETSSYSKVAPLFSDNGRDAKEFLKAVKDLRNAMHFFVKEDSSSEKLIRCQNLMQIAMKRLEKEFHQILSANRNFLDTESVSSRSSRASRRPSGSDDEDGASDATQVAGNSLSEDEHVSEIVMADLKAIADCMISSGYGKECVKIYKIIRKSIVDESLYHLGVEKVSLSKIQKLDCDVVELKIKKWLNAVKIAVKTLFYGEKILCDQVFNSYEKIRESCFAEISKEQALTLFGFPEIVAKCKKSPEKMFRILDLYESMSELWPEIESIFSIESLSSVRSQAVNSLLQLAEAVRTLLSDFETAIQKDSSKSAVPGGGIHPLNRYVINYVVFLCDYSGPLSDIVADWPLPVQSPLPESYLSSPISDGGPTSEISVRLAWLILVLLCKLDVNAQLYKDVSLSYLFLANNLNYVVSKVRTSTLALLLGTDWLEKHEMKVNQYAANYERMGWSKMMASLPSHPTAEISFDAAKEWIKKFNSGFDEEYRKQRSWVIPDLKMRHEIRVSVANQIVPVYRVFYEKHREMFRRDMGVDSKGGIAPENLENYVWDLFEGARVLGSATL</sequence>
<keyword evidence="3" id="KW-0268">Exocytosis</keyword>
<feature type="region of interest" description="Disordered" evidence="4">
    <location>
        <begin position="130"/>
        <end position="164"/>
    </location>
</feature>
<accession>A0ABC8TNC3</accession>
<evidence type="ECO:0000256" key="3">
    <source>
        <dbReference type="RuleBase" id="RU365026"/>
    </source>
</evidence>
<evidence type="ECO:0000259" key="5">
    <source>
        <dbReference type="Pfam" id="PF03081"/>
    </source>
</evidence>
<evidence type="ECO:0000256" key="1">
    <source>
        <dbReference type="ARBA" id="ARBA00006756"/>
    </source>
</evidence>
<keyword evidence="7" id="KW-1185">Reference proteome</keyword>
<dbReference type="PANTHER" id="PTHR12542:SF17">
    <property type="entry name" value="EXOCYST SUBUNIT EXO70 FAMILY PROTEIN"/>
    <property type="match status" value="1"/>
</dbReference>
<comment type="similarity">
    <text evidence="1 3">Belongs to the EXO70 family.</text>
</comment>
<protein>
    <recommendedName>
        <fullName evidence="3">Exocyst subunit Exo70 family protein</fullName>
    </recommendedName>
</protein>
<dbReference type="Pfam" id="PF03081">
    <property type="entry name" value="Exo70_C"/>
    <property type="match status" value="1"/>
</dbReference>
<dbReference type="GO" id="GO:0015031">
    <property type="term" value="P:protein transport"/>
    <property type="evidence" value="ECO:0007669"/>
    <property type="project" value="UniProtKB-KW"/>
</dbReference>
<keyword evidence="2 3" id="KW-0813">Transport</keyword>
<evidence type="ECO:0000256" key="2">
    <source>
        <dbReference type="ARBA" id="ARBA00022448"/>
    </source>
</evidence>
<evidence type="ECO:0000313" key="6">
    <source>
        <dbReference type="EMBL" id="CAK9169557.1"/>
    </source>
</evidence>
<dbReference type="Gene3D" id="1.20.1280.170">
    <property type="entry name" value="Exocyst complex component Exo70"/>
    <property type="match status" value="1"/>
</dbReference>
<dbReference type="Proteomes" id="UP001642360">
    <property type="component" value="Unassembled WGS sequence"/>
</dbReference>
<name>A0ABC8TNC3_9AQUA</name>
<dbReference type="SUPFAM" id="SSF74788">
    <property type="entry name" value="Cullin repeat-like"/>
    <property type="match status" value="1"/>
</dbReference>
<evidence type="ECO:0000313" key="7">
    <source>
        <dbReference type="Proteomes" id="UP001642360"/>
    </source>
</evidence>
<comment type="caution">
    <text evidence="6">The sequence shown here is derived from an EMBL/GenBank/DDBJ whole genome shotgun (WGS) entry which is preliminary data.</text>
</comment>
<dbReference type="InterPro" id="IPR016159">
    <property type="entry name" value="Cullin_repeat-like_dom_sf"/>
</dbReference>
<dbReference type="PANTHER" id="PTHR12542">
    <property type="entry name" value="EXOCYST COMPLEX PROTEIN EXO70"/>
    <property type="match status" value="1"/>
</dbReference>
<gene>
    <name evidence="6" type="ORF">ILEXP_LOCUS39015</name>
</gene>
<proteinExistence type="inferred from homology"/>
<dbReference type="GO" id="GO:0005737">
    <property type="term" value="C:cytoplasm"/>
    <property type="evidence" value="ECO:0007669"/>
    <property type="project" value="UniProtKB-ARBA"/>
</dbReference>
<dbReference type="Pfam" id="PF20669">
    <property type="entry name" value="Exo70_N"/>
    <property type="match status" value="1"/>
</dbReference>
<keyword evidence="3" id="KW-0653">Protein transport</keyword>
<feature type="domain" description="Exocyst complex subunit Exo70 C-terminal" evidence="5">
    <location>
        <begin position="234"/>
        <end position="593"/>
    </location>
</feature>
<dbReference type="InterPro" id="IPR004140">
    <property type="entry name" value="Exo70"/>
</dbReference>
<dbReference type="GO" id="GO:0006887">
    <property type="term" value="P:exocytosis"/>
    <property type="evidence" value="ECO:0007669"/>
    <property type="project" value="UniProtKB-KW"/>
</dbReference>
<organism evidence="6 7">
    <name type="scientific">Ilex paraguariensis</name>
    <name type="common">yerba mate</name>
    <dbReference type="NCBI Taxonomy" id="185542"/>
    <lineage>
        <taxon>Eukaryota</taxon>
        <taxon>Viridiplantae</taxon>
        <taxon>Streptophyta</taxon>
        <taxon>Embryophyta</taxon>
        <taxon>Tracheophyta</taxon>
        <taxon>Spermatophyta</taxon>
        <taxon>Magnoliopsida</taxon>
        <taxon>eudicotyledons</taxon>
        <taxon>Gunneridae</taxon>
        <taxon>Pentapetalae</taxon>
        <taxon>asterids</taxon>
        <taxon>campanulids</taxon>
        <taxon>Aquifoliales</taxon>
        <taxon>Aquifoliaceae</taxon>
        <taxon>Ilex</taxon>
    </lineage>
</organism>
<dbReference type="InterPro" id="IPR046364">
    <property type="entry name" value="Exo70_C"/>
</dbReference>